<dbReference type="InterPro" id="IPR000175">
    <property type="entry name" value="Na/ntran_symport"/>
</dbReference>
<dbReference type="PROSITE" id="PS50267">
    <property type="entry name" value="NA_NEUROTRAN_SYMP_3"/>
    <property type="match status" value="1"/>
</dbReference>
<comment type="caution">
    <text evidence="11">The sequence shown here is derived from an EMBL/GenBank/DDBJ whole genome shotgun (WGS) entry which is preliminary data.</text>
</comment>
<feature type="transmembrane region" description="Helical" evidence="10">
    <location>
        <begin position="117"/>
        <end position="135"/>
    </location>
</feature>
<evidence type="ECO:0000256" key="7">
    <source>
        <dbReference type="ARBA" id="ARBA00023136"/>
    </source>
</evidence>
<reference evidence="11 12" key="1">
    <citation type="journal article" date="2023" name="Nucleic Acids Res.">
        <title>The hologenome of Daphnia magna reveals possible DNA methylation and microbiome-mediated evolution of the host genome.</title>
        <authorList>
            <person name="Chaturvedi A."/>
            <person name="Li X."/>
            <person name="Dhandapani V."/>
            <person name="Marshall H."/>
            <person name="Kissane S."/>
            <person name="Cuenca-Cambronero M."/>
            <person name="Asole G."/>
            <person name="Calvet F."/>
            <person name="Ruiz-Romero M."/>
            <person name="Marangio P."/>
            <person name="Guigo R."/>
            <person name="Rago D."/>
            <person name="Mirbahai L."/>
            <person name="Eastwood N."/>
            <person name="Colbourne J.K."/>
            <person name="Zhou J."/>
            <person name="Mallon E."/>
            <person name="Orsini L."/>
        </authorList>
    </citation>
    <scope>NUCLEOTIDE SEQUENCE [LARGE SCALE GENOMIC DNA]</scope>
    <source>
        <strain evidence="11">LRV0_1</strain>
    </source>
</reference>
<keyword evidence="12" id="KW-1185">Reference proteome</keyword>
<dbReference type="PROSITE" id="PS00610">
    <property type="entry name" value="NA_NEUROTRAN_SYMP_1"/>
    <property type="match status" value="1"/>
</dbReference>
<name>A0ABQ9YWG3_9CRUS</name>
<dbReference type="PANTHER" id="PTHR11616:SF279">
    <property type="entry name" value="SODIUM-DEPENDENT SEROTONIN TRANSPORTER"/>
    <property type="match status" value="1"/>
</dbReference>
<evidence type="ECO:0000256" key="8">
    <source>
        <dbReference type="RuleBase" id="RU003732"/>
    </source>
</evidence>
<feature type="region of interest" description="Disordered" evidence="9">
    <location>
        <begin position="1"/>
        <end position="41"/>
    </location>
</feature>
<dbReference type="EMBL" id="JAOYFB010000001">
    <property type="protein sequence ID" value="KAK4004818.1"/>
    <property type="molecule type" value="Genomic_DNA"/>
</dbReference>
<comment type="subcellular location">
    <subcellularLocation>
        <location evidence="1">Membrane</location>
        <topology evidence="1">Multi-pass membrane protein</topology>
    </subcellularLocation>
</comment>
<dbReference type="PANTHER" id="PTHR11616">
    <property type="entry name" value="SODIUM/CHLORIDE DEPENDENT TRANSPORTER"/>
    <property type="match status" value="1"/>
</dbReference>
<feature type="transmembrane region" description="Helical" evidence="10">
    <location>
        <begin position="189"/>
        <end position="217"/>
    </location>
</feature>
<dbReference type="Proteomes" id="UP001234178">
    <property type="component" value="Unassembled WGS sequence"/>
</dbReference>
<dbReference type="Pfam" id="PF00209">
    <property type="entry name" value="SNF"/>
    <property type="match status" value="1"/>
</dbReference>
<organism evidence="11 12">
    <name type="scientific">Daphnia magna</name>
    <dbReference type="NCBI Taxonomy" id="35525"/>
    <lineage>
        <taxon>Eukaryota</taxon>
        <taxon>Metazoa</taxon>
        <taxon>Ecdysozoa</taxon>
        <taxon>Arthropoda</taxon>
        <taxon>Crustacea</taxon>
        <taxon>Branchiopoda</taxon>
        <taxon>Diplostraca</taxon>
        <taxon>Cladocera</taxon>
        <taxon>Anomopoda</taxon>
        <taxon>Daphniidae</taxon>
        <taxon>Daphnia</taxon>
    </lineage>
</organism>
<feature type="compositionally biased region" description="Polar residues" evidence="9">
    <location>
        <begin position="1"/>
        <end position="12"/>
    </location>
</feature>
<evidence type="ECO:0000256" key="3">
    <source>
        <dbReference type="ARBA" id="ARBA00022448"/>
    </source>
</evidence>
<proteinExistence type="inferred from homology"/>
<evidence type="ECO:0000256" key="6">
    <source>
        <dbReference type="ARBA" id="ARBA00022989"/>
    </source>
</evidence>
<dbReference type="PROSITE" id="PS00754">
    <property type="entry name" value="NA_NEUROTRAN_SYMP_2"/>
    <property type="match status" value="1"/>
</dbReference>
<evidence type="ECO:0000313" key="11">
    <source>
        <dbReference type="EMBL" id="KAK4004818.1"/>
    </source>
</evidence>
<dbReference type="InterPro" id="IPR037272">
    <property type="entry name" value="SNS_sf"/>
</dbReference>
<keyword evidence="4 8" id="KW-0812">Transmembrane</keyword>
<dbReference type="SUPFAM" id="SSF161070">
    <property type="entry name" value="SNF-like"/>
    <property type="match status" value="1"/>
</dbReference>
<feature type="compositionally biased region" description="Low complexity" evidence="9">
    <location>
        <begin position="26"/>
        <end position="38"/>
    </location>
</feature>
<evidence type="ECO:0000256" key="9">
    <source>
        <dbReference type="SAM" id="MobiDB-lite"/>
    </source>
</evidence>
<evidence type="ECO:0000256" key="5">
    <source>
        <dbReference type="ARBA" id="ARBA00022847"/>
    </source>
</evidence>
<keyword evidence="3 8" id="KW-0813">Transport</keyword>
<dbReference type="PRINTS" id="PR00176">
    <property type="entry name" value="NANEUSMPORT"/>
</dbReference>
<sequence length="360" mass="39834">MLPENASASNGTVVEGGGDKLQCGNSPNSSSSSASVESLKQPDMMAKETTLSGKVSGADEQQELILLNHHPDNDEDKAQIVFFLSETAASAGIPRPDAINDLPALEERETWAKKAEFLLAVIGFAVDLGNVWRFPYICYKNGGGAFLIPYVVMMVFGGLPLFYMELALGQFHRSGCLTLWRRICPALKGVGYAICIIDFYMGMYYNTIIGWAVYYFVASFTSELPWTSCDHPWNTNSCALVGPVDNGTFVRSPAQEYFERNVLENYLSDGLDDIGPIKWSLALCVFAVFILVYFSLWKGVRSTGKHAASSAHHYYYYPTCIRSDWATQLLFFRIPLPLVIASISNQPSFLTRLPLGLSID</sequence>
<evidence type="ECO:0000256" key="4">
    <source>
        <dbReference type="ARBA" id="ARBA00022692"/>
    </source>
</evidence>
<evidence type="ECO:0000256" key="2">
    <source>
        <dbReference type="ARBA" id="ARBA00006459"/>
    </source>
</evidence>
<evidence type="ECO:0000256" key="1">
    <source>
        <dbReference type="ARBA" id="ARBA00004141"/>
    </source>
</evidence>
<keyword evidence="5 8" id="KW-0769">Symport</keyword>
<evidence type="ECO:0000256" key="10">
    <source>
        <dbReference type="SAM" id="Phobius"/>
    </source>
</evidence>
<accession>A0ABQ9YWG3</accession>
<comment type="similarity">
    <text evidence="2 8">Belongs to the sodium:neurotransmitter symporter (SNF) (TC 2.A.22) family.</text>
</comment>
<gene>
    <name evidence="11" type="ORF">OUZ56_006541</name>
</gene>
<keyword evidence="7 10" id="KW-0472">Membrane</keyword>
<protein>
    <recommendedName>
        <fullName evidence="8">Transporter</fullName>
    </recommendedName>
</protein>
<evidence type="ECO:0000313" key="12">
    <source>
        <dbReference type="Proteomes" id="UP001234178"/>
    </source>
</evidence>
<feature type="transmembrane region" description="Helical" evidence="10">
    <location>
        <begin position="277"/>
        <end position="296"/>
    </location>
</feature>
<keyword evidence="6 10" id="KW-1133">Transmembrane helix</keyword>
<feature type="transmembrane region" description="Helical" evidence="10">
    <location>
        <begin position="147"/>
        <end position="168"/>
    </location>
</feature>